<dbReference type="InterPro" id="IPR051450">
    <property type="entry name" value="Gfo/Idh/MocA_Oxidoreductases"/>
</dbReference>
<accession>A0A3D1JID6</accession>
<feature type="domain" description="Gfo/Idh/MocA-like oxidoreductase N-terminal" evidence="1">
    <location>
        <begin position="30"/>
        <end position="144"/>
    </location>
</feature>
<evidence type="ECO:0000313" key="4">
    <source>
        <dbReference type="Proteomes" id="UP000264141"/>
    </source>
</evidence>
<dbReference type="InterPro" id="IPR036291">
    <property type="entry name" value="NAD(P)-bd_dom_sf"/>
</dbReference>
<dbReference type="EMBL" id="DPBP01000041">
    <property type="protein sequence ID" value="HCE18339.1"/>
    <property type="molecule type" value="Genomic_DNA"/>
</dbReference>
<dbReference type="AlphaFoldDB" id="A0A3D1JID6"/>
<gene>
    <name evidence="3" type="ORF">DEQ80_10810</name>
</gene>
<protein>
    <submittedName>
        <fullName evidence="3">Gfo/Idh/MocA family oxidoreductase</fullName>
    </submittedName>
</protein>
<dbReference type="Pfam" id="PF01408">
    <property type="entry name" value="GFO_IDH_MocA"/>
    <property type="match status" value="1"/>
</dbReference>
<dbReference type="PANTHER" id="PTHR43377:SF8">
    <property type="entry name" value="BLR3664 PROTEIN"/>
    <property type="match status" value="1"/>
</dbReference>
<reference evidence="3 4" key="1">
    <citation type="journal article" date="2018" name="Nat. Biotechnol.">
        <title>A standardized bacterial taxonomy based on genome phylogeny substantially revises the tree of life.</title>
        <authorList>
            <person name="Parks D.H."/>
            <person name="Chuvochina M."/>
            <person name="Waite D.W."/>
            <person name="Rinke C."/>
            <person name="Skarshewski A."/>
            <person name="Chaumeil P.A."/>
            <person name="Hugenholtz P."/>
        </authorList>
    </citation>
    <scope>NUCLEOTIDE SEQUENCE [LARGE SCALE GENOMIC DNA]</scope>
    <source>
        <strain evidence="3">UBA8781</strain>
    </source>
</reference>
<evidence type="ECO:0000259" key="1">
    <source>
        <dbReference type="Pfam" id="PF01408"/>
    </source>
</evidence>
<dbReference type="InterPro" id="IPR000683">
    <property type="entry name" value="Gfo/Idh/MocA-like_OxRdtase_N"/>
</dbReference>
<dbReference type="SUPFAM" id="SSF51735">
    <property type="entry name" value="NAD(P)-binding Rossmann-fold domains"/>
    <property type="match status" value="1"/>
</dbReference>
<dbReference type="Gene3D" id="3.40.50.720">
    <property type="entry name" value="NAD(P)-binding Rossmann-like Domain"/>
    <property type="match status" value="1"/>
</dbReference>
<dbReference type="STRING" id="229919.GCA_001050195_00125"/>
<organism evidence="3 4">
    <name type="scientific">Anaerolinea thermolimosa</name>
    <dbReference type="NCBI Taxonomy" id="229919"/>
    <lineage>
        <taxon>Bacteria</taxon>
        <taxon>Bacillati</taxon>
        <taxon>Chloroflexota</taxon>
        <taxon>Anaerolineae</taxon>
        <taxon>Anaerolineales</taxon>
        <taxon>Anaerolineaceae</taxon>
        <taxon>Anaerolinea</taxon>
    </lineage>
</organism>
<name>A0A3D1JID6_9CHLR</name>
<dbReference type="PANTHER" id="PTHR43377">
    <property type="entry name" value="BILIVERDIN REDUCTASE A"/>
    <property type="match status" value="1"/>
</dbReference>
<evidence type="ECO:0000313" key="3">
    <source>
        <dbReference type="EMBL" id="HCE18339.1"/>
    </source>
</evidence>
<proteinExistence type="predicted"/>
<dbReference type="SUPFAM" id="SSF55347">
    <property type="entry name" value="Glyceraldehyde-3-phosphate dehydrogenase-like, C-terminal domain"/>
    <property type="match status" value="1"/>
</dbReference>
<feature type="domain" description="GFO/IDH/MocA-like oxidoreductase" evidence="2">
    <location>
        <begin position="153"/>
        <end position="276"/>
    </location>
</feature>
<comment type="caution">
    <text evidence="3">The sequence shown here is derived from an EMBL/GenBank/DDBJ whole genome shotgun (WGS) entry which is preliminary data.</text>
</comment>
<dbReference type="GO" id="GO:0000166">
    <property type="term" value="F:nucleotide binding"/>
    <property type="evidence" value="ECO:0007669"/>
    <property type="project" value="InterPro"/>
</dbReference>
<dbReference type="Proteomes" id="UP000264141">
    <property type="component" value="Unassembled WGS sequence"/>
</dbReference>
<sequence length="350" mass="39068">MHLYRWLCRKAHGSLFTRAGRKSGKENPMKFLIAGYGSIGRRHLRNLLALGEHDILLYRTRHSTLPEEEIAGLPVETDLEAALAHRPDAVIISNPTALHMDVAIPAAEKGCAILLEKPIAHDLSRVPQLQSAMERSGARVLVGFQFRFHPTLRRAASLLAEGAIGRVTSVRAHWGEYLPGWHPWEDYRQGYAARADLGGGVILTLCHPFDYLRWLLGEYSVDWAEGGSLGFGLEVEDSAEIGLRFARGAAGTLHLDYLQRPPTHTLEIIGTEGTLRWNNADASLGFFRADASEWQVFHAPEGFERNWLFLDEMRHFLAVARGEEEPVCTLEDGARALALALSAREKIKRI</sequence>
<evidence type="ECO:0000259" key="2">
    <source>
        <dbReference type="Pfam" id="PF22725"/>
    </source>
</evidence>
<dbReference type="InterPro" id="IPR055170">
    <property type="entry name" value="GFO_IDH_MocA-like_dom"/>
</dbReference>
<dbReference type="Gene3D" id="3.30.360.10">
    <property type="entry name" value="Dihydrodipicolinate Reductase, domain 2"/>
    <property type="match status" value="1"/>
</dbReference>
<dbReference type="Pfam" id="PF22725">
    <property type="entry name" value="GFO_IDH_MocA_C3"/>
    <property type="match status" value="1"/>
</dbReference>